<proteinExistence type="predicted"/>
<evidence type="ECO:0000256" key="1">
    <source>
        <dbReference type="SAM" id="Phobius"/>
    </source>
</evidence>
<keyword evidence="1" id="KW-0472">Membrane</keyword>
<name>A0A5M9QI75_9HELI</name>
<accession>A0A5M9QI75</accession>
<organism evidence="2 3">
    <name type="scientific">Helicobacter canis</name>
    <dbReference type="NCBI Taxonomy" id="29419"/>
    <lineage>
        <taxon>Bacteria</taxon>
        <taxon>Pseudomonadati</taxon>
        <taxon>Campylobacterota</taxon>
        <taxon>Epsilonproteobacteria</taxon>
        <taxon>Campylobacterales</taxon>
        <taxon>Helicobacteraceae</taxon>
        <taxon>Helicobacter</taxon>
    </lineage>
</organism>
<feature type="transmembrane region" description="Helical" evidence="1">
    <location>
        <begin position="32"/>
        <end position="48"/>
    </location>
</feature>
<dbReference type="AlphaFoldDB" id="A0A5M9QI75"/>
<dbReference type="Proteomes" id="UP000323707">
    <property type="component" value="Unassembled WGS sequence"/>
</dbReference>
<protein>
    <submittedName>
        <fullName evidence="2">Uncharacterized protein</fullName>
    </submittedName>
</protein>
<dbReference type="RefSeq" id="WP_023930248.1">
    <property type="nucleotide sequence ID" value="NZ_JAERIX010000008.1"/>
</dbReference>
<comment type="caution">
    <text evidence="2">The sequence shown here is derived from an EMBL/GenBank/DDBJ whole genome shotgun (WGS) entry which is preliminary data.</text>
</comment>
<feature type="transmembrane region" description="Helical" evidence="1">
    <location>
        <begin position="91"/>
        <end position="109"/>
    </location>
</feature>
<feature type="transmembrane region" description="Helical" evidence="1">
    <location>
        <begin position="7"/>
        <end position="26"/>
    </location>
</feature>
<sequence length="138" mass="14933">MLKYSLAAIVNICAALGITALLQISAGISFEVAYFSTLLVIISSYYALQKRLARELESTQQQVAEQDKQDQAASKGVGVSKFMLGVQLSFGLYRLLSYIVLGLCVVVLIDLGRFHIVGYVAGVLVCLCSVVILRAARI</sequence>
<feature type="transmembrane region" description="Helical" evidence="1">
    <location>
        <begin position="115"/>
        <end position="136"/>
    </location>
</feature>
<gene>
    <name evidence="2" type="ORF">F4V45_06495</name>
</gene>
<keyword evidence="1" id="KW-1133">Transmembrane helix</keyword>
<dbReference type="EMBL" id="VXKE01000019">
    <property type="protein sequence ID" value="KAA8708563.1"/>
    <property type="molecule type" value="Genomic_DNA"/>
</dbReference>
<evidence type="ECO:0000313" key="3">
    <source>
        <dbReference type="Proteomes" id="UP000323707"/>
    </source>
</evidence>
<reference evidence="2 3" key="1">
    <citation type="submission" date="2019-09" db="EMBL/GenBank/DDBJ databases">
        <title>Draft genome sequence of various Type strains from the CCUG.</title>
        <authorList>
            <person name="Pineiro-Iglesias B."/>
            <person name="Tunovic T."/>
            <person name="Unosson C."/>
            <person name="Inganas E."/>
            <person name="Ohlen M."/>
            <person name="Cardew S."/>
            <person name="Jensie-Markopoulos S."/>
            <person name="Salva-Serra F."/>
            <person name="Jaen-Luchoro D."/>
            <person name="Karlsson R."/>
            <person name="Svensson-Stadler L."/>
            <person name="Chun J."/>
            <person name="Moore E."/>
        </authorList>
    </citation>
    <scope>NUCLEOTIDE SEQUENCE [LARGE SCALE GENOMIC DNA]</scope>
    <source>
        <strain evidence="2 3">CCUG 32756T</strain>
    </source>
</reference>
<keyword evidence="1" id="KW-0812">Transmembrane</keyword>
<evidence type="ECO:0000313" key="2">
    <source>
        <dbReference type="EMBL" id="KAA8708563.1"/>
    </source>
</evidence>